<comment type="similarity">
    <text evidence="1">Belongs to the GST superfamily. NadH family.</text>
</comment>
<feature type="domain" description="DSBA-like thioredoxin" evidence="3">
    <location>
        <begin position="3"/>
        <end position="190"/>
    </location>
</feature>
<name>A0A7I9VQM6_9BACT</name>
<gene>
    <name evidence="4" type="ORF">AMYX_34570</name>
</gene>
<evidence type="ECO:0000313" key="4">
    <source>
        <dbReference type="EMBL" id="GEJ58716.1"/>
    </source>
</evidence>
<evidence type="ECO:0000256" key="1">
    <source>
        <dbReference type="PIRNR" id="PIRNR006386"/>
    </source>
</evidence>
<dbReference type="EMBL" id="BJTG01000008">
    <property type="protein sequence ID" value="GEJ58716.1"/>
    <property type="molecule type" value="Genomic_DNA"/>
</dbReference>
<dbReference type="GO" id="GO:0018845">
    <property type="term" value="F:2-hydroxychromene-2-carboxylate isomerase activity"/>
    <property type="evidence" value="ECO:0007669"/>
    <property type="project" value="UniProtKB-UniRule"/>
</dbReference>
<protein>
    <recommendedName>
        <fullName evidence="1">2-hydroxychromene-2-carboxylate isomerase</fullName>
        <ecNumber evidence="1">5.99.1.4</ecNumber>
    </recommendedName>
</protein>
<keyword evidence="5" id="KW-1185">Reference proteome</keyword>
<comment type="caution">
    <text evidence="4">The sequence shown here is derived from an EMBL/GenBank/DDBJ whole genome shotgun (WGS) entry which is preliminary data.</text>
</comment>
<dbReference type="InterPro" id="IPR036249">
    <property type="entry name" value="Thioredoxin-like_sf"/>
</dbReference>
<dbReference type="SUPFAM" id="SSF52833">
    <property type="entry name" value="Thioredoxin-like"/>
    <property type="match status" value="1"/>
</dbReference>
<dbReference type="EC" id="5.99.1.4" evidence="1"/>
<dbReference type="InterPro" id="IPR044087">
    <property type="entry name" value="NahD-like"/>
</dbReference>
<dbReference type="PANTHER" id="PTHR42943:SF2">
    <property type="entry name" value="GLUTATHIONE S-TRANSFERASE KAPPA 1"/>
    <property type="match status" value="1"/>
</dbReference>
<dbReference type="GO" id="GO:0004364">
    <property type="term" value="F:glutathione transferase activity"/>
    <property type="evidence" value="ECO:0007669"/>
    <property type="project" value="TreeGrafter"/>
</dbReference>
<dbReference type="Gene3D" id="3.40.30.10">
    <property type="entry name" value="Glutaredoxin"/>
    <property type="match status" value="1"/>
</dbReference>
<dbReference type="AlphaFoldDB" id="A0A7I9VQM6"/>
<proteinExistence type="inferred from homology"/>
<dbReference type="InterPro" id="IPR014440">
    <property type="entry name" value="HCCAis_GSTk"/>
</dbReference>
<evidence type="ECO:0000256" key="2">
    <source>
        <dbReference type="PIRSR" id="PIRSR006386-1"/>
    </source>
</evidence>
<comment type="catalytic activity">
    <reaction evidence="1">
        <text>2-hydroxychromene-2-carboxylate = (3E)-4-(2-hydroxyphenyl)-2-oxobut-3-enoate</text>
        <dbReference type="Rhea" id="RHEA:27401"/>
        <dbReference type="ChEBI" id="CHEBI:59350"/>
        <dbReference type="ChEBI" id="CHEBI:59353"/>
        <dbReference type="EC" id="5.99.1.4"/>
    </reaction>
</comment>
<dbReference type="CDD" id="cd03022">
    <property type="entry name" value="DsbA_HCCA_Iso"/>
    <property type="match status" value="1"/>
</dbReference>
<dbReference type="PANTHER" id="PTHR42943">
    <property type="entry name" value="GLUTATHIONE S-TRANSFERASE KAPPA"/>
    <property type="match status" value="1"/>
</dbReference>
<reference evidence="5" key="1">
    <citation type="journal article" date="2020" name="Appl. Environ. Microbiol.">
        <title>Diazotrophic Anaeromyxobacter Isolates from Soils.</title>
        <authorList>
            <person name="Masuda Y."/>
            <person name="Yamanaka H."/>
            <person name="Xu Z.X."/>
            <person name="Shiratori Y."/>
            <person name="Aono T."/>
            <person name="Amachi S."/>
            <person name="Senoo K."/>
            <person name="Itoh H."/>
        </authorList>
    </citation>
    <scope>NUCLEOTIDE SEQUENCE [LARGE SCALE GENOMIC DNA]</scope>
    <source>
        <strain evidence="5">R267</strain>
    </source>
</reference>
<dbReference type="RefSeq" id="WP_235969686.1">
    <property type="nucleotide sequence ID" value="NZ_BJTG01000008.1"/>
</dbReference>
<dbReference type="InterPro" id="IPR001853">
    <property type="entry name" value="DSBA-like_thioredoxin_dom"/>
</dbReference>
<keyword evidence="1 4" id="KW-0413">Isomerase</keyword>
<evidence type="ECO:0000313" key="5">
    <source>
        <dbReference type="Proteomes" id="UP000503640"/>
    </source>
</evidence>
<evidence type="ECO:0000259" key="3">
    <source>
        <dbReference type="Pfam" id="PF01323"/>
    </source>
</evidence>
<organism evidence="4 5">
    <name type="scientific">Anaeromyxobacter diazotrophicus</name>
    <dbReference type="NCBI Taxonomy" id="2590199"/>
    <lineage>
        <taxon>Bacteria</taxon>
        <taxon>Pseudomonadati</taxon>
        <taxon>Myxococcota</taxon>
        <taxon>Myxococcia</taxon>
        <taxon>Myxococcales</taxon>
        <taxon>Cystobacterineae</taxon>
        <taxon>Anaeromyxobacteraceae</taxon>
        <taxon>Anaeromyxobacter</taxon>
    </lineage>
</organism>
<dbReference type="GO" id="GO:1901170">
    <property type="term" value="P:naphthalene catabolic process"/>
    <property type="evidence" value="ECO:0007669"/>
    <property type="project" value="InterPro"/>
</dbReference>
<dbReference type="PIRSF" id="PIRSF006386">
    <property type="entry name" value="HCCAis_GSTk"/>
    <property type="match status" value="1"/>
</dbReference>
<dbReference type="Pfam" id="PF01323">
    <property type="entry name" value="DSBA"/>
    <property type="match status" value="1"/>
</dbReference>
<dbReference type="Proteomes" id="UP000503640">
    <property type="component" value="Unassembled WGS sequence"/>
</dbReference>
<accession>A0A7I9VQM6</accession>
<sequence length="193" mass="20775">MATLELFYDFVSPYSYFASTRVEALAARTGATLRFRPFLLGGVLKATDNKAPADTPAKYAHLKVDTARWAKRLGVPFRFPTVHPFSTVLAMRCALAAEVRGQLVPFTHAAFRAAWAEDRDLTKPEVLAGIASSVGLDGPALVAAAPDFKAALVANTEEAVRRGSFGAPSLFVGDELFVGNDRLDFVEEALRGA</sequence>
<dbReference type="InterPro" id="IPR051924">
    <property type="entry name" value="GST_Kappa/NadH"/>
</dbReference>
<feature type="active site" description="Nucleophile" evidence="2">
    <location>
        <position position="12"/>
    </location>
</feature>
<dbReference type="GO" id="GO:0004602">
    <property type="term" value="F:glutathione peroxidase activity"/>
    <property type="evidence" value="ECO:0007669"/>
    <property type="project" value="TreeGrafter"/>
</dbReference>
<dbReference type="GO" id="GO:0006749">
    <property type="term" value="P:glutathione metabolic process"/>
    <property type="evidence" value="ECO:0007669"/>
    <property type="project" value="TreeGrafter"/>
</dbReference>